<accession>A0ABN2WYW0</accession>
<dbReference type="Proteomes" id="UP001500016">
    <property type="component" value="Unassembled WGS sequence"/>
</dbReference>
<dbReference type="RefSeq" id="WP_344534710.1">
    <property type="nucleotide sequence ID" value="NZ_BAAAPE010000025.1"/>
</dbReference>
<comment type="caution">
    <text evidence="3">The sequence shown here is derived from an EMBL/GenBank/DDBJ whole genome shotgun (WGS) entry which is preliminary data.</text>
</comment>
<keyword evidence="4" id="KW-1185">Reference proteome</keyword>
<feature type="region of interest" description="Disordered" evidence="1">
    <location>
        <begin position="49"/>
        <end position="69"/>
    </location>
</feature>
<proteinExistence type="predicted"/>
<keyword evidence="2" id="KW-0732">Signal</keyword>
<organism evidence="3 4">
    <name type="scientific">Streptomyces albiaxialis</name>
    <dbReference type="NCBI Taxonomy" id="329523"/>
    <lineage>
        <taxon>Bacteria</taxon>
        <taxon>Bacillati</taxon>
        <taxon>Actinomycetota</taxon>
        <taxon>Actinomycetes</taxon>
        <taxon>Kitasatosporales</taxon>
        <taxon>Streptomycetaceae</taxon>
        <taxon>Streptomyces</taxon>
    </lineage>
</organism>
<name>A0ABN2WYW0_9ACTN</name>
<feature type="signal peptide" evidence="2">
    <location>
        <begin position="1"/>
        <end position="26"/>
    </location>
</feature>
<reference evidence="3 4" key="1">
    <citation type="journal article" date="2019" name="Int. J. Syst. Evol. Microbiol.">
        <title>The Global Catalogue of Microorganisms (GCM) 10K type strain sequencing project: providing services to taxonomists for standard genome sequencing and annotation.</title>
        <authorList>
            <consortium name="The Broad Institute Genomics Platform"/>
            <consortium name="The Broad Institute Genome Sequencing Center for Infectious Disease"/>
            <person name="Wu L."/>
            <person name="Ma J."/>
        </authorList>
    </citation>
    <scope>NUCLEOTIDE SEQUENCE [LARGE SCALE GENOMIC DNA]</scope>
    <source>
        <strain evidence="3 4">JCM 15478</strain>
    </source>
</reference>
<gene>
    <name evidence="3" type="ORF">GCM10009801_74000</name>
</gene>
<evidence type="ECO:0000313" key="3">
    <source>
        <dbReference type="EMBL" id="GAA2101056.1"/>
    </source>
</evidence>
<protein>
    <recommendedName>
        <fullName evidence="5">ATP-binding protein</fullName>
    </recommendedName>
</protein>
<evidence type="ECO:0000256" key="2">
    <source>
        <dbReference type="SAM" id="SignalP"/>
    </source>
</evidence>
<evidence type="ECO:0000256" key="1">
    <source>
        <dbReference type="SAM" id="MobiDB-lite"/>
    </source>
</evidence>
<sequence length="69" mass="6230">MKTTKALAAVLIAGAALLGAAGSASAAPAGGDPMAGIALKASDASMAKAGPVAAGGGSHTKGLLVGPNF</sequence>
<evidence type="ECO:0000313" key="4">
    <source>
        <dbReference type="Proteomes" id="UP001500016"/>
    </source>
</evidence>
<dbReference type="EMBL" id="BAAAPE010000025">
    <property type="protein sequence ID" value="GAA2101056.1"/>
    <property type="molecule type" value="Genomic_DNA"/>
</dbReference>
<feature type="chain" id="PRO_5045822676" description="ATP-binding protein" evidence="2">
    <location>
        <begin position="27"/>
        <end position="69"/>
    </location>
</feature>
<evidence type="ECO:0008006" key="5">
    <source>
        <dbReference type="Google" id="ProtNLM"/>
    </source>
</evidence>